<keyword evidence="2" id="KW-1185">Reference proteome</keyword>
<dbReference type="AlphaFoldDB" id="A0AAV1RQ39"/>
<accession>A0AAV1RQ39</accession>
<proteinExistence type="predicted"/>
<comment type="caution">
    <text evidence="1">The sequence shown here is derived from an EMBL/GenBank/DDBJ whole genome shotgun (WGS) entry which is preliminary data.</text>
</comment>
<reference evidence="1 2" key="1">
    <citation type="submission" date="2024-01" db="EMBL/GenBank/DDBJ databases">
        <authorList>
            <person name="Waweru B."/>
        </authorList>
    </citation>
    <scope>NUCLEOTIDE SEQUENCE [LARGE SCALE GENOMIC DNA]</scope>
</reference>
<dbReference type="Proteomes" id="UP001314170">
    <property type="component" value="Unassembled WGS sequence"/>
</dbReference>
<organism evidence="1 2">
    <name type="scientific">Dovyalis caffra</name>
    <dbReference type="NCBI Taxonomy" id="77055"/>
    <lineage>
        <taxon>Eukaryota</taxon>
        <taxon>Viridiplantae</taxon>
        <taxon>Streptophyta</taxon>
        <taxon>Embryophyta</taxon>
        <taxon>Tracheophyta</taxon>
        <taxon>Spermatophyta</taxon>
        <taxon>Magnoliopsida</taxon>
        <taxon>eudicotyledons</taxon>
        <taxon>Gunneridae</taxon>
        <taxon>Pentapetalae</taxon>
        <taxon>rosids</taxon>
        <taxon>fabids</taxon>
        <taxon>Malpighiales</taxon>
        <taxon>Salicaceae</taxon>
        <taxon>Flacourtieae</taxon>
        <taxon>Dovyalis</taxon>
    </lineage>
</organism>
<protein>
    <submittedName>
        <fullName evidence="1">Uncharacterized protein</fullName>
    </submittedName>
</protein>
<evidence type="ECO:0000313" key="1">
    <source>
        <dbReference type="EMBL" id="CAK7338407.1"/>
    </source>
</evidence>
<dbReference type="EMBL" id="CAWUPB010001116">
    <property type="protein sequence ID" value="CAK7338407.1"/>
    <property type="molecule type" value="Genomic_DNA"/>
</dbReference>
<gene>
    <name evidence="1" type="ORF">DCAF_LOCUS13454</name>
</gene>
<evidence type="ECO:0000313" key="2">
    <source>
        <dbReference type="Proteomes" id="UP001314170"/>
    </source>
</evidence>
<name>A0AAV1RQ39_9ROSI</name>
<sequence>MPTGHDKHFKARLRASNQDNTIRLTLKDTKLDEGRLEEDWSTEPGGLVVTWSGE</sequence>